<sequence length="314" mass="34913">MKWYLILITAALLVLTSCAGVRYADKPALEFQDIDYGFAVNFSQGTPQIAYIDEGAGDKTLLLVHGLASNAGFWRYNIAALSEHHRVIAVDLPGYGKSEKGGFPYGMAFWAETLADFIDELGLENVVYVGHSMGGQIGMTLAINHPEAISELVLAAPAGVESFSPGSGDWLRSVFTMEGVKRTPEPQIRENLSINFYRWDNAWEWMVEERVRMAKAADMDEFAYTVVQSISAMLDEPTTHRLHQVSHPTLIVYGRYDGLIPNRFLNPGFPAAVFALAHEQIPDSRLVEINNAGHMLMIEKPAEFNAAVLEFTRR</sequence>
<dbReference type="AlphaFoldDB" id="A0A345UHR8"/>
<evidence type="ECO:0000313" key="3">
    <source>
        <dbReference type="EMBL" id="AXJ00020.1"/>
    </source>
</evidence>
<evidence type="ECO:0000256" key="1">
    <source>
        <dbReference type="SAM" id="SignalP"/>
    </source>
</evidence>
<protein>
    <submittedName>
        <fullName evidence="3">Pimeloyl-ACP methyl ester carboxylesterase</fullName>
    </submittedName>
</protein>
<dbReference type="PANTHER" id="PTHR46438">
    <property type="entry name" value="ALPHA/BETA-HYDROLASES SUPERFAMILY PROTEIN"/>
    <property type="match status" value="1"/>
</dbReference>
<accession>A0A345UHR8</accession>
<feature type="domain" description="AB hydrolase-1" evidence="2">
    <location>
        <begin position="60"/>
        <end position="301"/>
    </location>
</feature>
<dbReference type="Proteomes" id="UP000254808">
    <property type="component" value="Chromosome"/>
</dbReference>
<dbReference type="PRINTS" id="PR00412">
    <property type="entry name" value="EPOXHYDRLASE"/>
</dbReference>
<dbReference type="RefSeq" id="WP_114983333.1">
    <property type="nucleotide sequence ID" value="NZ_CP027806.1"/>
</dbReference>
<keyword evidence="1" id="KW-0732">Signal</keyword>
<reference evidence="3 4" key="1">
    <citation type="submission" date="2018-03" db="EMBL/GenBank/DDBJ databases">
        <title>Phenotypic and genomic properties of Cyclonatronum proteinivorum gen. nov., sp. nov., a haloalkaliphilic bacteroidete from soda lakes possessing Na+-translocating rhodopsin.</title>
        <authorList>
            <person name="Toshchakov S.V."/>
            <person name="Korzhenkov A."/>
            <person name="Samarov N.I."/>
            <person name="Kublanov I.V."/>
            <person name="Muntyan M.S."/>
            <person name="Sorokin D.Y."/>
        </authorList>
    </citation>
    <scope>NUCLEOTIDE SEQUENCE [LARGE SCALE GENOMIC DNA]</scope>
    <source>
        <strain evidence="3 4">Omega</strain>
    </source>
</reference>
<proteinExistence type="predicted"/>
<dbReference type="Pfam" id="PF00561">
    <property type="entry name" value="Abhydrolase_1"/>
    <property type="match status" value="1"/>
</dbReference>
<dbReference type="InterPro" id="IPR000073">
    <property type="entry name" value="AB_hydrolase_1"/>
</dbReference>
<dbReference type="PRINTS" id="PR00111">
    <property type="entry name" value="ABHYDROLASE"/>
</dbReference>
<dbReference type="KEGG" id="cprv:CYPRO_0736"/>
<organism evidence="3 4">
    <name type="scientific">Cyclonatronum proteinivorum</name>
    <dbReference type="NCBI Taxonomy" id="1457365"/>
    <lineage>
        <taxon>Bacteria</taxon>
        <taxon>Pseudomonadati</taxon>
        <taxon>Balneolota</taxon>
        <taxon>Balneolia</taxon>
        <taxon>Balneolales</taxon>
        <taxon>Cyclonatronaceae</taxon>
        <taxon>Cyclonatronum</taxon>
    </lineage>
</organism>
<evidence type="ECO:0000259" key="2">
    <source>
        <dbReference type="Pfam" id="PF00561"/>
    </source>
</evidence>
<dbReference type="PANTHER" id="PTHR46438:SF11">
    <property type="entry name" value="LIPASE-RELATED"/>
    <property type="match status" value="1"/>
</dbReference>
<dbReference type="InterPro" id="IPR029058">
    <property type="entry name" value="AB_hydrolase_fold"/>
</dbReference>
<feature type="signal peptide" evidence="1">
    <location>
        <begin position="1"/>
        <end position="19"/>
    </location>
</feature>
<keyword evidence="4" id="KW-1185">Reference proteome</keyword>
<dbReference type="Gene3D" id="3.40.50.1820">
    <property type="entry name" value="alpha/beta hydrolase"/>
    <property type="match status" value="1"/>
</dbReference>
<dbReference type="OrthoDB" id="9773293at2"/>
<dbReference type="SUPFAM" id="SSF53474">
    <property type="entry name" value="alpha/beta-Hydrolases"/>
    <property type="match status" value="1"/>
</dbReference>
<dbReference type="InterPro" id="IPR000639">
    <property type="entry name" value="Epox_hydrolase-like"/>
</dbReference>
<dbReference type="GO" id="GO:0003824">
    <property type="term" value="F:catalytic activity"/>
    <property type="evidence" value="ECO:0007669"/>
    <property type="project" value="InterPro"/>
</dbReference>
<feature type="chain" id="PRO_5016641622" evidence="1">
    <location>
        <begin position="20"/>
        <end position="314"/>
    </location>
</feature>
<name>A0A345UHR8_9BACT</name>
<dbReference type="PROSITE" id="PS51257">
    <property type="entry name" value="PROKAR_LIPOPROTEIN"/>
    <property type="match status" value="1"/>
</dbReference>
<dbReference type="EMBL" id="CP027806">
    <property type="protein sequence ID" value="AXJ00020.1"/>
    <property type="molecule type" value="Genomic_DNA"/>
</dbReference>
<gene>
    <name evidence="3" type="ORF">CYPRO_0736</name>
</gene>
<evidence type="ECO:0000313" key="4">
    <source>
        <dbReference type="Proteomes" id="UP000254808"/>
    </source>
</evidence>